<feature type="transmembrane region" description="Helical" evidence="1">
    <location>
        <begin position="5"/>
        <end position="26"/>
    </location>
</feature>
<keyword evidence="1" id="KW-0812">Transmembrane</keyword>
<keyword evidence="1" id="KW-0472">Membrane</keyword>
<name>A0A383DU62_9ZZZZ</name>
<reference evidence="2" key="1">
    <citation type="submission" date="2018-05" db="EMBL/GenBank/DDBJ databases">
        <authorList>
            <person name="Lanie J.A."/>
            <person name="Ng W.-L."/>
            <person name="Kazmierczak K.M."/>
            <person name="Andrzejewski T.M."/>
            <person name="Davidsen T.M."/>
            <person name="Wayne K.J."/>
            <person name="Tettelin H."/>
            <person name="Glass J.I."/>
            <person name="Rusch D."/>
            <person name="Podicherti R."/>
            <person name="Tsui H.-C.T."/>
            <person name="Winkler M.E."/>
        </authorList>
    </citation>
    <scope>NUCLEOTIDE SEQUENCE</scope>
</reference>
<protein>
    <submittedName>
        <fullName evidence="2">Uncharacterized protein</fullName>
    </submittedName>
</protein>
<dbReference type="AlphaFoldDB" id="A0A383DU62"/>
<gene>
    <name evidence="2" type="ORF">METZ01_LOCUS500708</name>
</gene>
<proteinExistence type="predicted"/>
<keyword evidence="1" id="KW-1133">Transmembrane helix</keyword>
<organism evidence="2">
    <name type="scientific">marine metagenome</name>
    <dbReference type="NCBI Taxonomy" id="408172"/>
    <lineage>
        <taxon>unclassified sequences</taxon>
        <taxon>metagenomes</taxon>
        <taxon>ecological metagenomes</taxon>
    </lineage>
</organism>
<feature type="non-terminal residue" evidence="2">
    <location>
        <position position="57"/>
    </location>
</feature>
<accession>A0A383DU62</accession>
<evidence type="ECO:0000313" key="2">
    <source>
        <dbReference type="EMBL" id="SVE47854.1"/>
    </source>
</evidence>
<dbReference type="EMBL" id="UINC01220093">
    <property type="protein sequence ID" value="SVE47854.1"/>
    <property type="molecule type" value="Genomic_DNA"/>
</dbReference>
<evidence type="ECO:0000256" key="1">
    <source>
        <dbReference type="SAM" id="Phobius"/>
    </source>
</evidence>
<sequence length="57" mass="6062">MRDSYLFRVILIPTAVVLSVLFGASYGSGREVMEFVSSNGPSGGFVALAVLVMTHLV</sequence>